<accession>A0AAJ5EG90</accession>
<protein>
    <submittedName>
        <fullName evidence="1">DUF2187 domain-containing protein</fullName>
    </submittedName>
</protein>
<dbReference type="RefSeq" id="WP_135254093.1">
    <property type="nucleotide sequence ID" value="NZ_SRHU01000013.1"/>
</dbReference>
<dbReference type="Proteomes" id="UP000297725">
    <property type="component" value="Unassembled WGS sequence"/>
</dbReference>
<reference evidence="1 2" key="1">
    <citation type="submission" date="2019-03" db="EMBL/GenBank/DDBJ databases">
        <title>Vagococcus sp. was isolated fron gut of Carduelis flavirostris.</title>
        <authorList>
            <person name="Ge Y."/>
        </authorList>
    </citation>
    <scope>NUCLEOTIDE SEQUENCE [LARGE SCALE GENOMIC DNA]</scope>
    <source>
        <strain evidence="1 2">CF-210</strain>
    </source>
</reference>
<evidence type="ECO:0000313" key="1">
    <source>
        <dbReference type="EMBL" id="TFZ42290.1"/>
    </source>
</evidence>
<sequence length="77" mass="8785">MHLYYCFGGIMMDITNIAIGKRYKCSSPLFNQEFTGIVEKVYDLSALVEVESCEEKDIEKSEDLNKRLVVPISSICE</sequence>
<comment type="caution">
    <text evidence="1">The sequence shown here is derived from an EMBL/GenBank/DDBJ whole genome shotgun (WGS) entry which is preliminary data.</text>
</comment>
<dbReference type="AlphaFoldDB" id="A0AAJ5EG90"/>
<dbReference type="EMBL" id="SRHU01000013">
    <property type="protein sequence ID" value="TFZ42290.1"/>
    <property type="molecule type" value="Genomic_DNA"/>
</dbReference>
<gene>
    <name evidence="1" type="ORF">E4031_03680</name>
</gene>
<name>A0AAJ5EG90_9ENTE</name>
<organism evidence="1 2">
    <name type="scientific">Vagococcus xieshaowenii</name>
    <dbReference type="NCBI Taxonomy" id="2562451"/>
    <lineage>
        <taxon>Bacteria</taxon>
        <taxon>Bacillati</taxon>
        <taxon>Bacillota</taxon>
        <taxon>Bacilli</taxon>
        <taxon>Lactobacillales</taxon>
        <taxon>Enterococcaceae</taxon>
        <taxon>Vagococcus</taxon>
    </lineage>
</organism>
<proteinExistence type="predicted"/>
<evidence type="ECO:0000313" key="2">
    <source>
        <dbReference type="Proteomes" id="UP000297725"/>
    </source>
</evidence>